<evidence type="ECO:0000313" key="2">
    <source>
        <dbReference type="Proteomes" id="UP000290287"/>
    </source>
</evidence>
<sequence>MYGLDHEPTLHVLNCAGKAYLLTCDGFVIPASQGIGLDAGHVLMTGVGSNITATLNGTCYEIDQQSIACINFLDREAHGAELSITDLMVDFDPQKLNSDVAFDIDVVSIQKMVIEGIDPTSSFVSSAHKMKAGVNGGFINAVDIIEQDGQVFTSTEMGAVLPDECCSDVQDSPEVSVAISQETDAYSEAAESVMEQSMVNSEIMADEFNENMPAQSSDYSDGNIQKELETPMMTDVSESMNASSLVLSQSTTVDDGSIGLMPGSMQIASDSLIPFQFALNGLSVGGESISISLMCGFDAERNGYFSLCGFLNAEKVIEFTAVTAFDANSLIINGTLSSFTQLDEYESADGNICIVGDSVTFTLPLQMLDGGSHVHPVSFAVSNVQLSQESELSKQEAVTEGESELPSEGLEVYASQEQPNEEIASADDVTSVPEAPVTASQETVVFYSDMLASALSSVTCYAMPVLVDTSIPGLLSLYLDDADGRIAVLDITPVRCNDGQTYDYESTQHQKVDVVTGEEWFALPFMLEDATSGTSRPYQLSIAVNQGDHAPDLNLSFAPAEPIADPMGEPMTDTVTEVVADSSPNEMEMPVEPDVMAEPAVTADEAPAAMQGPVGEESVVFDPNMLASALSTVTCYTMPVLVDTSIPGLVSLYLDDADGRIAVLDITPVRCNDGQSYDYESTQHQKVDITTGEEWFALPFMLVDSATGASRPYHCVAIYVGGLRHRSQQALPAFCRRQSGRPCPRFEPFQPSGSSF</sequence>
<protein>
    <submittedName>
        <fullName evidence="1">Uncharacterized protein</fullName>
    </submittedName>
</protein>
<reference evidence="1 2" key="1">
    <citation type="submission" date="2017-10" db="EMBL/GenBank/DDBJ databases">
        <title>Nyctiphanis sp. nov., isolated from the stomach of the euphausiid Nyctiphanes simplex (Hansen, 1911) in the Gulf of California.</title>
        <authorList>
            <person name="Gomez-Gil B."/>
            <person name="Aguilar-Mendez M."/>
            <person name="Lopez-Cortes A."/>
            <person name="Gomez-Gutierrez J."/>
            <person name="Roque A."/>
            <person name="Lang E."/>
            <person name="Gonzalez-Castillo A."/>
        </authorList>
    </citation>
    <scope>NUCLEOTIDE SEQUENCE [LARGE SCALE GENOMIC DNA]</scope>
    <source>
        <strain evidence="1 2">CAIM 600</strain>
    </source>
</reference>
<dbReference type="AlphaFoldDB" id="A0A4Q0YVS7"/>
<evidence type="ECO:0000313" key="1">
    <source>
        <dbReference type="EMBL" id="RXJ74915.1"/>
    </source>
</evidence>
<gene>
    <name evidence="1" type="ORF">CS022_01635</name>
</gene>
<dbReference type="EMBL" id="PEIB01000001">
    <property type="protein sequence ID" value="RXJ74915.1"/>
    <property type="molecule type" value="Genomic_DNA"/>
</dbReference>
<accession>A0A4Q0YVS7</accession>
<comment type="caution">
    <text evidence="1">The sequence shown here is derived from an EMBL/GenBank/DDBJ whole genome shotgun (WGS) entry which is preliminary data.</text>
</comment>
<name>A0A4Q0YVS7_9GAMM</name>
<keyword evidence="2" id="KW-1185">Reference proteome</keyword>
<dbReference type="Proteomes" id="UP000290287">
    <property type="component" value="Unassembled WGS sequence"/>
</dbReference>
<proteinExistence type="predicted"/>
<organism evidence="1 2">
    <name type="scientific">Veronia nyctiphanis</name>
    <dbReference type="NCBI Taxonomy" id="1278244"/>
    <lineage>
        <taxon>Bacteria</taxon>
        <taxon>Pseudomonadati</taxon>
        <taxon>Pseudomonadota</taxon>
        <taxon>Gammaproteobacteria</taxon>
        <taxon>Vibrionales</taxon>
        <taxon>Vibrionaceae</taxon>
        <taxon>Veronia</taxon>
    </lineage>
</organism>